<dbReference type="NCBIfam" id="NF004396">
    <property type="entry name" value="PRK05753.1"/>
    <property type="match status" value="1"/>
</dbReference>
<dbReference type="InterPro" id="IPR023459">
    <property type="entry name" value="Tscrpt_elong_fac_GreA/B_fam"/>
</dbReference>
<feature type="domain" description="Transcription elongation factor GreA/GreB C-terminal" evidence="1">
    <location>
        <begin position="63"/>
        <end position="137"/>
    </location>
</feature>
<dbReference type="InterPro" id="IPR001437">
    <property type="entry name" value="Tscrpt_elong_fac_GreA/B_C"/>
</dbReference>
<keyword evidence="2" id="KW-0808">Transferase</keyword>
<accession>A0ABT5N1L8</accession>
<dbReference type="EMBL" id="JAQSIP010000007">
    <property type="protein sequence ID" value="MDD0839987.1"/>
    <property type="molecule type" value="Genomic_DNA"/>
</dbReference>
<sequence length="147" mass="15902">MSTPLPSRPGAPAMAEHRVLTELDEVRLRRLLARQAGPEPLADALCRLLDESDVVPSRAMAPQVVTMLSRVTVRPIEGGPVRSVTLVYPAEAQAEQGPLSVLSPAGLALLGWPVGQQVQWTKPDGRLARWEIVAIEYQPEAAGHFTV</sequence>
<gene>
    <name evidence="2" type="primary">rnk</name>
    <name evidence="2" type="ORF">PSQ40_15490</name>
</gene>
<organism evidence="2 3">
    <name type="scientific">Curvibacter cyanobacteriorum</name>
    <dbReference type="NCBI Taxonomy" id="3026422"/>
    <lineage>
        <taxon>Bacteria</taxon>
        <taxon>Pseudomonadati</taxon>
        <taxon>Pseudomonadota</taxon>
        <taxon>Betaproteobacteria</taxon>
        <taxon>Burkholderiales</taxon>
        <taxon>Comamonadaceae</taxon>
        <taxon>Curvibacter</taxon>
    </lineage>
</organism>
<comment type="caution">
    <text evidence="2">The sequence shown here is derived from an EMBL/GenBank/DDBJ whole genome shotgun (WGS) entry which is preliminary data.</text>
</comment>
<dbReference type="PANTHER" id="PTHR30437:SF5">
    <property type="entry name" value="REGULATOR OF NUCLEOSIDE DIPHOSPHATE KINASE"/>
    <property type="match status" value="1"/>
</dbReference>
<evidence type="ECO:0000259" key="1">
    <source>
        <dbReference type="Pfam" id="PF01272"/>
    </source>
</evidence>
<evidence type="ECO:0000313" key="2">
    <source>
        <dbReference type="EMBL" id="MDD0839987.1"/>
    </source>
</evidence>
<dbReference type="InterPro" id="IPR036953">
    <property type="entry name" value="GreA/GreB_C_sf"/>
</dbReference>
<dbReference type="Proteomes" id="UP001528673">
    <property type="component" value="Unassembled WGS sequence"/>
</dbReference>
<dbReference type="RefSeq" id="WP_273952678.1">
    <property type="nucleotide sequence ID" value="NZ_JAQSIP010000007.1"/>
</dbReference>
<dbReference type="SUPFAM" id="SSF54534">
    <property type="entry name" value="FKBP-like"/>
    <property type="match status" value="1"/>
</dbReference>
<name>A0ABT5N1L8_9BURK</name>
<keyword evidence="3" id="KW-1185">Reference proteome</keyword>
<evidence type="ECO:0000313" key="3">
    <source>
        <dbReference type="Proteomes" id="UP001528673"/>
    </source>
</evidence>
<reference evidence="2 3" key="1">
    <citation type="submission" date="2023-02" db="EMBL/GenBank/DDBJ databases">
        <title>Bacterial whole genomic sequence of Curvibacter sp. HBC61.</title>
        <authorList>
            <person name="Le V."/>
            <person name="Ko S.-R."/>
            <person name="Ahn C.-Y."/>
            <person name="Oh H.-M."/>
        </authorList>
    </citation>
    <scope>NUCLEOTIDE SEQUENCE [LARGE SCALE GENOMIC DNA]</scope>
    <source>
        <strain evidence="2 3">HBC61</strain>
    </source>
</reference>
<dbReference type="Pfam" id="PF01272">
    <property type="entry name" value="GreA_GreB"/>
    <property type="match status" value="1"/>
</dbReference>
<keyword evidence="2" id="KW-0418">Kinase</keyword>
<protein>
    <submittedName>
        <fullName evidence="2">Nucleoside diphosphate kinase regulator</fullName>
    </submittedName>
</protein>
<dbReference type="Gene3D" id="3.10.50.30">
    <property type="entry name" value="Transcription elongation factor, GreA/GreB, C-terminal domain"/>
    <property type="match status" value="1"/>
</dbReference>
<dbReference type="GO" id="GO:0016301">
    <property type="term" value="F:kinase activity"/>
    <property type="evidence" value="ECO:0007669"/>
    <property type="project" value="UniProtKB-KW"/>
</dbReference>
<dbReference type="PANTHER" id="PTHR30437">
    <property type="entry name" value="TRANSCRIPTION ELONGATION FACTOR GREA"/>
    <property type="match status" value="1"/>
</dbReference>
<proteinExistence type="predicted"/>